<dbReference type="Proteomes" id="UP000027746">
    <property type="component" value="Unassembled WGS sequence"/>
</dbReference>
<dbReference type="InterPro" id="IPR009936">
    <property type="entry name" value="DUF1468"/>
</dbReference>
<gene>
    <name evidence="3" type="ORF">SUH3_17175</name>
</gene>
<dbReference type="AlphaFoldDB" id="A0A073J1Z1"/>
<feature type="transmembrane region" description="Helical" evidence="1">
    <location>
        <begin position="75"/>
        <end position="104"/>
    </location>
</feature>
<dbReference type="OrthoDB" id="7745015at2"/>
<feature type="transmembrane region" description="Helical" evidence="1">
    <location>
        <begin position="33"/>
        <end position="54"/>
    </location>
</feature>
<dbReference type="EMBL" id="JAMD01000004">
    <property type="protein sequence ID" value="KEJ95994.1"/>
    <property type="molecule type" value="Genomic_DNA"/>
</dbReference>
<comment type="caution">
    <text evidence="3">The sequence shown here is derived from an EMBL/GenBank/DDBJ whole genome shotgun (WGS) entry which is preliminary data.</text>
</comment>
<organism evidence="3 4">
    <name type="scientific">Pseudosulfitobacter pseudonitzschiae</name>
    <dbReference type="NCBI Taxonomy" id="1402135"/>
    <lineage>
        <taxon>Bacteria</taxon>
        <taxon>Pseudomonadati</taxon>
        <taxon>Pseudomonadota</taxon>
        <taxon>Alphaproteobacteria</taxon>
        <taxon>Rhodobacterales</taxon>
        <taxon>Roseobacteraceae</taxon>
        <taxon>Pseudosulfitobacter</taxon>
    </lineage>
</organism>
<dbReference type="RefSeq" id="WP_037924951.1">
    <property type="nucleotide sequence ID" value="NZ_CP054599.1"/>
</dbReference>
<sequence>MEKRQDIVLGLIFVGIGIFAAWMATSYKGASGTYPMVLGLVLTLLGATVSIKALRQPTDQPRALVNAPAKLGTAALVSAIYVALVIPLGFYTASFLLVLAMPLALGFRRLVYALTVAAVFMSLIYLVFSVLLEKPLPRELILSLNAVGG</sequence>
<dbReference type="Pfam" id="PF07331">
    <property type="entry name" value="TctB"/>
    <property type="match status" value="1"/>
</dbReference>
<keyword evidence="1" id="KW-1133">Transmembrane helix</keyword>
<feature type="transmembrane region" description="Helical" evidence="1">
    <location>
        <begin position="7"/>
        <end position="27"/>
    </location>
</feature>
<evidence type="ECO:0000256" key="1">
    <source>
        <dbReference type="SAM" id="Phobius"/>
    </source>
</evidence>
<accession>A0A073J1Z1</accession>
<feature type="domain" description="DUF1468" evidence="2">
    <location>
        <begin position="8"/>
        <end position="137"/>
    </location>
</feature>
<evidence type="ECO:0000259" key="2">
    <source>
        <dbReference type="Pfam" id="PF07331"/>
    </source>
</evidence>
<evidence type="ECO:0000313" key="3">
    <source>
        <dbReference type="EMBL" id="KEJ95994.1"/>
    </source>
</evidence>
<dbReference type="GeneID" id="68871192"/>
<keyword evidence="4" id="KW-1185">Reference proteome</keyword>
<reference evidence="3 4" key="1">
    <citation type="submission" date="2014-01" db="EMBL/GenBank/DDBJ databases">
        <title>Sulfitobacter sp. H3 (MCCC 1A00686) Genome Sequencing.</title>
        <authorList>
            <person name="Lai Q."/>
            <person name="Hong Z."/>
        </authorList>
    </citation>
    <scope>NUCLEOTIDE SEQUENCE [LARGE SCALE GENOMIC DNA]</scope>
    <source>
        <strain evidence="3 4">H3</strain>
    </source>
</reference>
<keyword evidence="1" id="KW-0472">Membrane</keyword>
<feature type="transmembrane region" description="Helical" evidence="1">
    <location>
        <begin position="110"/>
        <end position="132"/>
    </location>
</feature>
<name>A0A073J1Z1_9RHOB</name>
<evidence type="ECO:0000313" key="4">
    <source>
        <dbReference type="Proteomes" id="UP000027746"/>
    </source>
</evidence>
<protein>
    <recommendedName>
        <fullName evidence="2">DUF1468 domain-containing protein</fullName>
    </recommendedName>
</protein>
<proteinExistence type="predicted"/>
<keyword evidence="1" id="KW-0812">Transmembrane</keyword>